<keyword evidence="2" id="KW-1185">Reference proteome</keyword>
<sequence>MNTHVHVNHCLAKRHHISRGHHSSTKDISKAHDFLAFSRIHCMSIYESGFEGLLHKDYIMLLLLGPKDASTVILVPIKNVTPDEGWEHH</sequence>
<dbReference type="Proteomes" id="UP001177003">
    <property type="component" value="Chromosome 6"/>
</dbReference>
<dbReference type="AlphaFoldDB" id="A0AA35ZD61"/>
<accession>A0AA35ZD61</accession>
<proteinExistence type="predicted"/>
<reference evidence="1" key="1">
    <citation type="submission" date="2023-04" db="EMBL/GenBank/DDBJ databases">
        <authorList>
            <person name="Vijverberg K."/>
            <person name="Xiong W."/>
            <person name="Schranz E."/>
        </authorList>
    </citation>
    <scope>NUCLEOTIDE SEQUENCE</scope>
</reference>
<evidence type="ECO:0000313" key="1">
    <source>
        <dbReference type="EMBL" id="CAI9290399.1"/>
    </source>
</evidence>
<gene>
    <name evidence="1" type="ORF">LSALG_LOCUS29592</name>
</gene>
<dbReference type="EMBL" id="OX465082">
    <property type="protein sequence ID" value="CAI9290399.1"/>
    <property type="molecule type" value="Genomic_DNA"/>
</dbReference>
<evidence type="ECO:0000313" key="2">
    <source>
        <dbReference type="Proteomes" id="UP001177003"/>
    </source>
</evidence>
<organism evidence="1 2">
    <name type="scientific">Lactuca saligna</name>
    <name type="common">Willowleaf lettuce</name>
    <dbReference type="NCBI Taxonomy" id="75948"/>
    <lineage>
        <taxon>Eukaryota</taxon>
        <taxon>Viridiplantae</taxon>
        <taxon>Streptophyta</taxon>
        <taxon>Embryophyta</taxon>
        <taxon>Tracheophyta</taxon>
        <taxon>Spermatophyta</taxon>
        <taxon>Magnoliopsida</taxon>
        <taxon>eudicotyledons</taxon>
        <taxon>Gunneridae</taxon>
        <taxon>Pentapetalae</taxon>
        <taxon>asterids</taxon>
        <taxon>campanulids</taxon>
        <taxon>Asterales</taxon>
        <taxon>Asteraceae</taxon>
        <taxon>Cichorioideae</taxon>
        <taxon>Cichorieae</taxon>
        <taxon>Lactucinae</taxon>
        <taxon>Lactuca</taxon>
    </lineage>
</organism>
<protein>
    <submittedName>
        <fullName evidence="1">Uncharacterized protein</fullName>
    </submittedName>
</protein>
<name>A0AA35ZD61_LACSI</name>